<feature type="domain" description="HTH araC/xylS-type" evidence="1">
    <location>
        <begin position="59"/>
        <end position="134"/>
    </location>
</feature>
<proteinExistence type="predicted"/>
<dbReference type="Proteomes" id="UP000636110">
    <property type="component" value="Unassembled WGS sequence"/>
</dbReference>
<accession>A0ABR6EV48</accession>
<evidence type="ECO:0000313" key="2">
    <source>
        <dbReference type="EMBL" id="MBB2149125.1"/>
    </source>
</evidence>
<name>A0ABR6EV48_9SPHI</name>
<comment type="caution">
    <text evidence="2">The sequence shown here is derived from an EMBL/GenBank/DDBJ whole genome shotgun (WGS) entry which is preliminary data.</text>
</comment>
<dbReference type="SMART" id="SM00342">
    <property type="entry name" value="HTH_ARAC"/>
    <property type="match status" value="1"/>
</dbReference>
<dbReference type="RefSeq" id="WP_182956188.1">
    <property type="nucleotide sequence ID" value="NZ_WNXC01000002.1"/>
</dbReference>
<dbReference type="Gene3D" id="1.10.10.60">
    <property type="entry name" value="Homeodomain-like"/>
    <property type="match status" value="1"/>
</dbReference>
<gene>
    <name evidence="2" type="ORF">GM920_09415</name>
</gene>
<reference evidence="2 3" key="1">
    <citation type="submission" date="2019-11" db="EMBL/GenBank/DDBJ databases">
        <title>Description of Pedobacter sp. LMG 31462T.</title>
        <authorList>
            <person name="Carlier A."/>
            <person name="Qi S."/>
            <person name="Vandamme P."/>
        </authorList>
    </citation>
    <scope>NUCLEOTIDE SEQUENCE [LARGE SCALE GENOMIC DNA]</scope>
    <source>
        <strain evidence="2 3">LMG 31462</strain>
    </source>
</reference>
<dbReference type="PROSITE" id="PS01124">
    <property type="entry name" value="HTH_ARAC_FAMILY_2"/>
    <property type="match status" value="1"/>
</dbReference>
<protein>
    <submittedName>
        <fullName evidence="2">Helix-turn-helix domain-containing protein</fullName>
    </submittedName>
</protein>
<keyword evidence="3" id="KW-1185">Reference proteome</keyword>
<evidence type="ECO:0000313" key="3">
    <source>
        <dbReference type="Proteomes" id="UP000636110"/>
    </source>
</evidence>
<sequence>MAILNRLKSGANFEDRVQLLREFFLEKQRQQKELQHLKVIRQAIHAFDALKPGEGNRFIANDLCLTNKTFYRHFTAAVGANPKTYMMVNRARKALTSYFLDPKAFSAYQYGYYDPGHFYKDVLKFTGQKLSAFK</sequence>
<organism evidence="2 3">
    <name type="scientific">Pedobacter gandavensis</name>
    <dbReference type="NCBI Taxonomy" id="2679963"/>
    <lineage>
        <taxon>Bacteria</taxon>
        <taxon>Pseudomonadati</taxon>
        <taxon>Bacteroidota</taxon>
        <taxon>Sphingobacteriia</taxon>
        <taxon>Sphingobacteriales</taxon>
        <taxon>Sphingobacteriaceae</taxon>
        <taxon>Pedobacter</taxon>
    </lineage>
</organism>
<dbReference type="InterPro" id="IPR018060">
    <property type="entry name" value="HTH_AraC"/>
</dbReference>
<evidence type="ECO:0000259" key="1">
    <source>
        <dbReference type="PROSITE" id="PS01124"/>
    </source>
</evidence>
<dbReference type="EMBL" id="WNXC01000002">
    <property type="protein sequence ID" value="MBB2149125.1"/>
    <property type="molecule type" value="Genomic_DNA"/>
</dbReference>